<feature type="region of interest" description="Disordered" evidence="1">
    <location>
        <begin position="27"/>
        <end position="90"/>
    </location>
</feature>
<dbReference type="AlphaFoldDB" id="A0A8J6B2F4"/>
<keyword evidence="4" id="KW-1185">Reference proteome</keyword>
<evidence type="ECO:0000256" key="2">
    <source>
        <dbReference type="SAM" id="SignalP"/>
    </source>
</evidence>
<organism evidence="3 4">
    <name type="scientific">Carpediemonas membranifera</name>
    <dbReference type="NCBI Taxonomy" id="201153"/>
    <lineage>
        <taxon>Eukaryota</taxon>
        <taxon>Metamonada</taxon>
        <taxon>Carpediemonas-like organisms</taxon>
        <taxon>Carpediemonas</taxon>
    </lineage>
</organism>
<accession>A0A8J6B2F4</accession>
<reference evidence="3" key="1">
    <citation type="submission" date="2021-05" db="EMBL/GenBank/DDBJ databases">
        <title>A free-living protist that lacks canonical eukaryotic 1 DNA replication and segregation systems.</title>
        <authorList>
            <person name="Salas-Leiva D.E."/>
            <person name="Tromer E.C."/>
            <person name="Curtis B.A."/>
            <person name="Jerlstrom-Hultqvist J."/>
            <person name="Kolisko M."/>
            <person name="Yi Z."/>
            <person name="Salas-Leiva J.S."/>
            <person name="Gallot-Lavallee L."/>
            <person name="Kops G.J.P.L."/>
            <person name="Archibald J.M."/>
            <person name="Simpson A.G.B."/>
            <person name="Roger A.J."/>
        </authorList>
    </citation>
    <scope>NUCLEOTIDE SEQUENCE</scope>
    <source>
        <strain evidence="3">BICM</strain>
    </source>
</reference>
<sequence>MMNHTAILMLLGSLCVLDSTILRRSELGHSRSDPSQNTQGCFWSPPAQEGVHSRRHRRTLHPGHGPHHPLLQPHRPTGHLVLPEARLLGR</sequence>
<comment type="caution">
    <text evidence="3">The sequence shown here is derived from an EMBL/GenBank/DDBJ whole genome shotgun (WGS) entry which is preliminary data.</text>
</comment>
<dbReference type="EMBL" id="JAHDYR010000053">
    <property type="protein sequence ID" value="KAG9391547.1"/>
    <property type="molecule type" value="Genomic_DNA"/>
</dbReference>
<dbReference type="Proteomes" id="UP000717585">
    <property type="component" value="Unassembled WGS sequence"/>
</dbReference>
<feature type="signal peptide" evidence="2">
    <location>
        <begin position="1"/>
        <end position="19"/>
    </location>
</feature>
<gene>
    <name evidence="3" type="ORF">J8273_6311</name>
</gene>
<keyword evidence="2" id="KW-0732">Signal</keyword>
<protein>
    <recommendedName>
        <fullName evidence="5">Secreted protein</fullName>
    </recommendedName>
</protein>
<evidence type="ECO:0000313" key="3">
    <source>
        <dbReference type="EMBL" id="KAG9391547.1"/>
    </source>
</evidence>
<name>A0A8J6B2F4_9EUKA</name>
<feature type="compositionally biased region" description="Basic residues" evidence="1">
    <location>
        <begin position="53"/>
        <end position="67"/>
    </location>
</feature>
<evidence type="ECO:0000256" key="1">
    <source>
        <dbReference type="SAM" id="MobiDB-lite"/>
    </source>
</evidence>
<evidence type="ECO:0008006" key="5">
    <source>
        <dbReference type="Google" id="ProtNLM"/>
    </source>
</evidence>
<feature type="chain" id="PRO_5035197872" description="Secreted protein" evidence="2">
    <location>
        <begin position="20"/>
        <end position="90"/>
    </location>
</feature>
<evidence type="ECO:0000313" key="4">
    <source>
        <dbReference type="Proteomes" id="UP000717585"/>
    </source>
</evidence>
<proteinExistence type="predicted"/>